<evidence type="ECO:0000313" key="1">
    <source>
        <dbReference type="EMBL" id="KAK1738233.1"/>
    </source>
</evidence>
<evidence type="ECO:0000313" key="2">
    <source>
        <dbReference type="Proteomes" id="UP001224775"/>
    </source>
</evidence>
<proteinExistence type="predicted"/>
<comment type="caution">
    <text evidence="1">The sequence shown here is derived from an EMBL/GenBank/DDBJ whole genome shotgun (WGS) entry which is preliminary data.</text>
</comment>
<accession>A0AAD8Y2B5</accession>
<reference evidence="1" key="1">
    <citation type="submission" date="2023-06" db="EMBL/GenBank/DDBJ databases">
        <title>Survivors Of The Sea: Transcriptome response of Skeletonema marinoi to long-term dormancy.</title>
        <authorList>
            <person name="Pinder M.I.M."/>
            <person name="Kourtchenko O."/>
            <person name="Robertson E.K."/>
            <person name="Larsson T."/>
            <person name="Maumus F."/>
            <person name="Osuna-Cruz C.M."/>
            <person name="Vancaester E."/>
            <person name="Stenow R."/>
            <person name="Vandepoele K."/>
            <person name="Ploug H."/>
            <person name="Bruchert V."/>
            <person name="Godhe A."/>
            <person name="Topel M."/>
        </authorList>
    </citation>
    <scope>NUCLEOTIDE SEQUENCE</scope>
    <source>
        <strain evidence="1">R05AC</strain>
    </source>
</reference>
<keyword evidence="2" id="KW-1185">Reference proteome</keyword>
<evidence type="ECO:0008006" key="3">
    <source>
        <dbReference type="Google" id="ProtNLM"/>
    </source>
</evidence>
<organism evidence="1 2">
    <name type="scientific">Skeletonema marinoi</name>
    <dbReference type="NCBI Taxonomy" id="267567"/>
    <lineage>
        <taxon>Eukaryota</taxon>
        <taxon>Sar</taxon>
        <taxon>Stramenopiles</taxon>
        <taxon>Ochrophyta</taxon>
        <taxon>Bacillariophyta</taxon>
        <taxon>Coscinodiscophyceae</taxon>
        <taxon>Thalassiosirophycidae</taxon>
        <taxon>Thalassiosirales</taxon>
        <taxon>Skeletonemataceae</taxon>
        <taxon>Skeletonema</taxon>
        <taxon>Skeletonema marinoi-dohrnii complex</taxon>
    </lineage>
</organism>
<dbReference type="AlphaFoldDB" id="A0AAD8Y2B5"/>
<sequence>MDTFKKQEILKPYFENSYGCAAFSSVAKGGIFFVGGAYGKGSVYKLPEEEVVGTVELIQASGGFVLGGEVYAEIIFFQTEADFTRFTEGNFEFGADAKVVALTASASTKATTMGNQGIQVGMTADGTQVGGANKDAAPEYTKGMKVFTVSLGGLMYQATISGQKFNVSMS</sequence>
<dbReference type="Proteomes" id="UP001224775">
    <property type="component" value="Unassembled WGS sequence"/>
</dbReference>
<protein>
    <recommendedName>
        <fullName evidence="3">Ysc84 actin-binding domain-containing protein</fullName>
    </recommendedName>
</protein>
<name>A0AAD8Y2B5_9STRA</name>
<dbReference type="EMBL" id="JATAAI010000021">
    <property type="protein sequence ID" value="KAK1738233.1"/>
    <property type="molecule type" value="Genomic_DNA"/>
</dbReference>
<gene>
    <name evidence="1" type="ORF">QTG54_010902</name>
</gene>